<dbReference type="AlphaFoldDB" id="A0AAV2JIN1"/>
<evidence type="ECO:0000313" key="3">
    <source>
        <dbReference type="Proteomes" id="UP001497482"/>
    </source>
</evidence>
<dbReference type="EMBL" id="OZ035835">
    <property type="protein sequence ID" value="CAL1577382.1"/>
    <property type="molecule type" value="Genomic_DNA"/>
</dbReference>
<proteinExistence type="predicted"/>
<feature type="compositionally biased region" description="Pro residues" evidence="1">
    <location>
        <begin position="72"/>
        <end position="86"/>
    </location>
</feature>
<keyword evidence="3" id="KW-1185">Reference proteome</keyword>
<accession>A0AAV2JIN1</accession>
<reference evidence="2 3" key="1">
    <citation type="submission" date="2024-04" db="EMBL/GenBank/DDBJ databases">
        <authorList>
            <person name="Waldvogel A.-M."/>
            <person name="Schoenle A."/>
        </authorList>
    </citation>
    <scope>NUCLEOTIDE SEQUENCE [LARGE SCALE GENOMIC DNA]</scope>
</reference>
<dbReference type="Proteomes" id="UP001497482">
    <property type="component" value="Chromosome 13"/>
</dbReference>
<feature type="region of interest" description="Disordered" evidence="1">
    <location>
        <begin position="42"/>
        <end position="88"/>
    </location>
</feature>
<sequence>MHLHHPHPLPLIPHQQSSHSHYNHKHCNQNTTSHIYTLPHLQKSHPVYAQPHRRQETSPSHTRSHTPLSWDSPPPVPPRWVMPSTPPQQRTSFYQRAFARCTIMEISV</sequence>
<name>A0AAV2JIN1_KNICA</name>
<evidence type="ECO:0000313" key="2">
    <source>
        <dbReference type="EMBL" id="CAL1577382.1"/>
    </source>
</evidence>
<gene>
    <name evidence="2" type="ORF">KC01_LOCUS8739</name>
</gene>
<feature type="region of interest" description="Disordered" evidence="1">
    <location>
        <begin position="1"/>
        <end position="27"/>
    </location>
</feature>
<evidence type="ECO:0000256" key="1">
    <source>
        <dbReference type="SAM" id="MobiDB-lite"/>
    </source>
</evidence>
<organism evidence="2 3">
    <name type="scientific">Knipowitschia caucasica</name>
    <name type="common">Caucasian dwarf goby</name>
    <name type="synonym">Pomatoschistus caucasicus</name>
    <dbReference type="NCBI Taxonomy" id="637954"/>
    <lineage>
        <taxon>Eukaryota</taxon>
        <taxon>Metazoa</taxon>
        <taxon>Chordata</taxon>
        <taxon>Craniata</taxon>
        <taxon>Vertebrata</taxon>
        <taxon>Euteleostomi</taxon>
        <taxon>Actinopterygii</taxon>
        <taxon>Neopterygii</taxon>
        <taxon>Teleostei</taxon>
        <taxon>Neoteleostei</taxon>
        <taxon>Acanthomorphata</taxon>
        <taxon>Gobiaria</taxon>
        <taxon>Gobiiformes</taxon>
        <taxon>Gobioidei</taxon>
        <taxon>Gobiidae</taxon>
        <taxon>Gobiinae</taxon>
        <taxon>Knipowitschia</taxon>
    </lineage>
</organism>
<protein>
    <submittedName>
        <fullName evidence="2">Uncharacterized protein</fullName>
    </submittedName>
</protein>